<accession>A0A8J2RM36</accession>
<sequence>MRNYVRKTERVKAPSDVIDRAVAMVVDDGESCSSVAILFDIPRRSLTIYVEKKKKSGLEEQNMPNSVSPTHHGYSSVHQVFNKEDETLLADYLHRSADIYFGLSPIDLNLKIPTSWTEKLAAGPDWFASFLKRHPTLAITKPEATSLARTSTSTIVICSLTIIKECW</sequence>
<proteinExistence type="predicted"/>
<evidence type="ECO:0000313" key="2">
    <source>
        <dbReference type="Proteomes" id="UP000789390"/>
    </source>
</evidence>
<organism evidence="1 2">
    <name type="scientific">Daphnia galeata</name>
    <dbReference type="NCBI Taxonomy" id="27404"/>
    <lineage>
        <taxon>Eukaryota</taxon>
        <taxon>Metazoa</taxon>
        <taxon>Ecdysozoa</taxon>
        <taxon>Arthropoda</taxon>
        <taxon>Crustacea</taxon>
        <taxon>Branchiopoda</taxon>
        <taxon>Diplostraca</taxon>
        <taxon>Cladocera</taxon>
        <taxon>Anomopoda</taxon>
        <taxon>Daphniidae</taxon>
        <taxon>Daphnia</taxon>
    </lineage>
</organism>
<evidence type="ECO:0008006" key="3">
    <source>
        <dbReference type="Google" id="ProtNLM"/>
    </source>
</evidence>
<evidence type="ECO:0000313" key="1">
    <source>
        <dbReference type="EMBL" id="CAH0103466.1"/>
    </source>
</evidence>
<name>A0A8J2RM36_9CRUS</name>
<comment type="caution">
    <text evidence="1">The sequence shown here is derived from an EMBL/GenBank/DDBJ whole genome shotgun (WGS) entry which is preliminary data.</text>
</comment>
<keyword evidence="2" id="KW-1185">Reference proteome</keyword>
<dbReference type="EMBL" id="CAKKLH010000112">
    <property type="protein sequence ID" value="CAH0103466.1"/>
    <property type="molecule type" value="Genomic_DNA"/>
</dbReference>
<dbReference type="Proteomes" id="UP000789390">
    <property type="component" value="Unassembled WGS sequence"/>
</dbReference>
<gene>
    <name evidence="1" type="ORF">DGAL_LOCUS6040</name>
</gene>
<protein>
    <recommendedName>
        <fullName evidence="3">HTH psq-type domain-containing protein</fullName>
    </recommendedName>
</protein>
<dbReference type="OrthoDB" id="7383979at2759"/>
<dbReference type="AlphaFoldDB" id="A0A8J2RM36"/>
<reference evidence="1" key="1">
    <citation type="submission" date="2021-11" db="EMBL/GenBank/DDBJ databases">
        <authorList>
            <person name="Schell T."/>
        </authorList>
    </citation>
    <scope>NUCLEOTIDE SEQUENCE</scope>
    <source>
        <strain evidence="1">M5</strain>
    </source>
</reference>